<dbReference type="PANTHER" id="PTHR42880">
    <property type="entry name" value="HOMOCITRATE SYNTHASE"/>
    <property type="match status" value="1"/>
</dbReference>
<dbReference type="InterPro" id="IPR000891">
    <property type="entry name" value="PYR_CT"/>
</dbReference>
<dbReference type="AlphaFoldDB" id="A0A6J4H8T6"/>
<protein>
    <recommendedName>
        <fullName evidence="3">Pyruvate carboxyltransferase domain-containing protein</fullName>
    </recommendedName>
</protein>
<dbReference type="InterPro" id="IPR013785">
    <property type="entry name" value="Aldolase_TIM"/>
</dbReference>
<dbReference type="Gene3D" id="3.20.20.70">
    <property type="entry name" value="Aldolase class I"/>
    <property type="match status" value="1"/>
</dbReference>
<dbReference type="EMBL" id="CADCTC010000018">
    <property type="protein sequence ID" value="CAA9217564.1"/>
    <property type="molecule type" value="Genomic_DNA"/>
</dbReference>
<name>A0A6J4H8T6_9CHLR</name>
<dbReference type="GO" id="GO:0019752">
    <property type="term" value="P:carboxylic acid metabolic process"/>
    <property type="evidence" value="ECO:0007669"/>
    <property type="project" value="InterPro"/>
</dbReference>
<sequence>MIEATGTTGTTGNANPWEGPHWSTSPHNFDPAVAVPPRPVELHDITVRDGEECADVAYTVEDKLRFAIALASVGVRRMELFLTVPGWFESVRAVMERVAAGLPLDLYVTWDPAKTPRVLDLGVRHVMVWYRCSDVYQQYVMQRPRAELLDEALDGVRAAKAAGAHVNLFMPESSRLSIDLLRQTVEAAEQAGADAFTFVDSLSICHPSAVRHVVRRLKTFTLRAVEVHCHNDYGLATACALAAYEGGADALHCSVNSIGYRAGGSSLEELAMGLEALFGVRTGVKLDRLMALSQLAAEISGIPIAYFKGVTGTGATRVEQWGASSKLIAAGQRRAAFAFEPEAVGRLPEVLVGKWSDATAVEKKLADLGLTANGEQVQHILHRAHQAGLASKRPLADAELLNIALACGAQ</sequence>
<evidence type="ECO:0000259" key="3">
    <source>
        <dbReference type="PROSITE" id="PS50991"/>
    </source>
</evidence>
<reference evidence="4" key="1">
    <citation type="submission" date="2020-02" db="EMBL/GenBank/DDBJ databases">
        <authorList>
            <person name="Meier V. D."/>
        </authorList>
    </citation>
    <scope>NUCLEOTIDE SEQUENCE</scope>
    <source>
        <strain evidence="4">AVDCRST_MAG77</strain>
    </source>
</reference>
<keyword evidence="1" id="KW-0808">Transferase</keyword>
<dbReference type="PANTHER" id="PTHR42880:SF1">
    <property type="entry name" value="ISOPROPYLMALATE_HOMOCITRATE_CITRAMALATE SYNTHASE FAMILY PROTEIN"/>
    <property type="match status" value="1"/>
</dbReference>
<proteinExistence type="predicted"/>
<dbReference type="SUPFAM" id="SSF51569">
    <property type="entry name" value="Aldolase"/>
    <property type="match status" value="1"/>
</dbReference>
<dbReference type="Pfam" id="PF00682">
    <property type="entry name" value="HMGL-like"/>
    <property type="match status" value="1"/>
</dbReference>
<feature type="compositionally biased region" description="Low complexity" evidence="2">
    <location>
        <begin position="1"/>
        <end position="12"/>
    </location>
</feature>
<feature type="domain" description="Pyruvate carboxyltransferase" evidence="3">
    <location>
        <begin position="40"/>
        <end position="290"/>
    </location>
</feature>
<accession>A0A6J4H8T6</accession>
<evidence type="ECO:0000256" key="2">
    <source>
        <dbReference type="SAM" id="MobiDB-lite"/>
    </source>
</evidence>
<gene>
    <name evidence="4" type="ORF">AVDCRST_MAG77-557</name>
</gene>
<dbReference type="PROSITE" id="PS00816">
    <property type="entry name" value="AIPM_HOMOCIT_SYNTH_2"/>
    <property type="match status" value="1"/>
</dbReference>
<organism evidence="4">
    <name type="scientific">uncultured Chloroflexota bacterium</name>
    <dbReference type="NCBI Taxonomy" id="166587"/>
    <lineage>
        <taxon>Bacteria</taxon>
        <taxon>Bacillati</taxon>
        <taxon>Chloroflexota</taxon>
        <taxon>environmental samples</taxon>
    </lineage>
</organism>
<dbReference type="GO" id="GO:0046912">
    <property type="term" value="F:acyltransferase activity, acyl groups converted into alkyl on transfer"/>
    <property type="evidence" value="ECO:0007669"/>
    <property type="project" value="InterPro"/>
</dbReference>
<dbReference type="PROSITE" id="PS50991">
    <property type="entry name" value="PYR_CT"/>
    <property type="match status" value="1"/>
</dbReference>
<evidence type="ECO:0000313" key="4">
    <source>
        <dbReference type="EMBL" id="CAA9217564.1"/>
    </source>
</evidence>
<dbReference type="InterPro" id="IPR002034">
    <property type="entry name" value="AIPM/Hcit_synth_CS"/>
</dbReference>
<feature type="region of interest" description="Disordered" evidence="2">
    <location>
        <begin position="1"/>
        <end position="30"/>
    </location>
</feature>
<evidence type="ECO:0000256" key="1">
    <source>
        <dbReference type="ARBA" id="ARBA00022679"/>
    </source>
</evidence>